<comment type="caution">
    <text evidence="1">The sequence shown here is derived from an EMBL/GenBank/DDBJ whole genome shotgun (WGS) entry which is preliminary data.</text>
</comment>
<sequence length="52" mass="6018">MKQPTDAIRVGTVTIPYSNRCHGWRLPDGSICHNPILVQQVAEYCNEHKRKR</sequence>
<evidence type="ECO:0000313" key="2">
    <source>
        <dbReference type="Proteomes" id="UP000566985"/>
    </source>
</evidence>
<dbReference type="EMBL" id="JABWPM010000017">
    <property type="protein sequence ID" value="NUY97760.1"/>
    <property type="molecule type" value="Genomic_DNA"/>
</dbReference>
<dbReference type="AlphaFoldDB" id="A0A7Y6NFT4"/>
<dbReference type="RefSeq" id="WP_084227805.1">
    <property type="nucleotide sequence ID" value="NZ_JABWPE010000018.1"/>
</dbReference>
<proteinExistence type="predicted"/>
<organism evidence="1 2">
    <name type="scientific">Pantoea brenneri</name>
    <dbReference type="NCBI Taxonomy" id="472694"/>
    <lineage>
        <taxon>Bacteria</taxon>
        <taxon>Pseudomonadati</taxon>
        <taxon>Pseudomonadota</taxon>
        <taxon>Gammaproteobacteria</taxon>
        <taxon>Enterobacterales</taxon>
        <taxon>Erwiniaceae</taxon>
        <taxon>Pantoea</taxon>
    </lineage>
</organism>
<dbReference type="Pfam" id="PF07026">
    <property type="entry name" value="DUF1317"/>
    <property type="match status" value="1"/>
</dbReference>
<dbReference type="GeneID" id="57346484"/>
<gene>
    <name evidence="1" type="ORF">HU668_14995</name>
</gene>
<reference evidence="1 2" key="1">
    <citation type="submission" date="2020-05" db="EMBL/GenBank/DDBJ databases">
        <title>Whole Genome Sequences of Enterobacteriales Associated with the International Space Station.</title>
        <authorList>
            <person name="Bharadwaj A."/>
            <person name="Daudu R."/>
            <person name="Singh N."/>
            <person name="Wood J."/>
            <person name="Debieu M."/>
            <person name="Mason C."/>
            <person name="Wang C."/>
            <person name="Venkateswaran K."/>
        </authorList>
    </citation>
    <scope>NUCLEOTIDE SEQUENCE [LARGE SCALE GENOMIC DNA]</scope>
    <source>
        <strain evidence="1 2">IF5SW-B1</strain>
    </source>
</reference>
<name>A0A7Y6NFT4_9GAMM</name>
<protein>
    <submittedName>
        <fullName evidence="1">DUF1317 family protein</fullName>
    </submittedName>
</protein>
<accession>A0A7Y6NFT4</accession>
<dbReference type="Proteomes" id="UP000566985">
    <property type="component" value="Unassembled WGS sequence"/>
</dbReference>
<evidence type="ECO:0000313" key="1">
    <source>
        <dbReference type="EMBL" id="NUY97760.1"/>
    </source>
</evidence>
<dbReference type="InterPro" id="IPR009750">
    <property type="entry name" value="DUF1317"/>
</dbReference>